<organism evidence="2 3">
    <name type="scientific">Sulfitobacter mediterraneus</name>
    <dbReference type="NCBI Taxonomy" id="83219"/>
    <lineage>
        <taxon>Bacteria</taxon>
        <taxon>Pseudomonadati</taxon>
        <taxon>Pseudomonadota</taxon>
        <taxon>Alphaproteobacteria</taxon>
        <taxon>Rhodobacterales</taxon>
        <taxon>Roseobacteraceae</taxon>
        <taxon>Sulfitobacter</taxon>
    </lineage>
</organism>
<accession>A0A2T6CK08</accession>
<comment type="caution">
    <text evidence="2">The sequence shown here is derived from an EMBL/GenBank/DDBJ whole genome shotgun (WGS) entry which is preliminary data.</text>
</comment>
<dbReference type="OrthoDB" id="7746100at2"/>
<feature type="compositionally biased region" description="Low complexity" evidence="1">
    <location>
        <begin position="19"/>
        <end position="32"/>
    </location>
</feature>
<dbReference type="EMBL" id="QBKU01000001">
    <property type="protein sequence ID" value="PTX75816.1"/>
    <property type="molecule type" value="Genomic_DNA"/>
</dbReference>
<dbReference type="RefSeq" id="WP_146173095.1">
    <property type="nucleotide sequence ID" value="NZ_QBKU01000001.1"/>
</dbReference>
<protein>
    <submittedName>
        <fullName evidence="2">Uncharacterized protein</fullName>
    </submittedName>
</protein>
<dbReference type="Proteomes" id="UP000244092">
    <property type="component" value="Unassembled WGS sequence"/>
</dbReference>
<feature type="region of interest" description="Disordered" evidence="1">
    <location>
        <begin position="12"/>
        <end position="36"/>
    </location>
</feature>
<evidence type="ECO:0000313" key="2">
    <source>
        <dbReference type="EMBL" id="PTX75816.1"/>
    </source>
</evidence>
<name>A0A2T6CK08_9RHOB</name>
<gene>
    <name evidence="2" type="ORF">C8N31_101477</name>
</gene>
<reference evidence="2 3" key="1">
    <citation type="submission" date="2018-04" db="EMBL/GenBank/DDBJ databases">
        <title>Genomic Encyclopedia of Archaeal and Bacterial Type Strains, Phase II (KMG-II): from individual species to whole genera.</title>
        <authorList>
            <person name="Goeker M."/>
        </authorList>
    </citation>
    <scope>NUCLEOTIDE SEQUENCE [LARGE SCALE GENOMIC DNA]</scope>
    <source>
        <strain evidence="2 3">DSM 12244</strain>
    </source>
</reference>
<proteinExistence type="predicted"/>
<evidence type="ECO:0000313" key="3">
    <source>
        <dbReference type="Proteomes" id="UP000244092"/>
    </source>
</evidence>
<evidence type="ECO:0000256" key="1">
    <source>
        <dbReference type="SAM" id="MobiDB-lite"/>
    </source>
</evidence>
<dbReference type="AlphaFoldDB" id="A0A2T6CK08"/>
<sequence>MKLFDPRAELAEIRKQRPTAATPATSATQTAKTHPHVAKVADVAVPRPEISEIPTNDMGHGFAINGHPKTWTGNIVSLDAWRGLSDWERHGPNGRVWCGVCREWIADCEHIKTTKEYGL</sequence>